<dbReference type="PROSITE" id="PS50994">
    <property type="entry name" value="INTEGRASE"/>
    <property type="match status" value="1"/>
</dbReference>
<dbReference type="SUPFAM" id="SSF46689">
    <property type="entry name" value="Homeodomain-like"/>
    <property type="match status" value="1"/>
</dbReference>
<dbReference type="InterPro" id="IPR015378">
    <property type="entry name" value="Transposase-like_Mu_C"/>
</dbReference>
<dbReference type="InterPro" id="IPR009057">
    <property type="entry name" value="Homeodomain-like_sf"/>
</dbReference>
<evidence type="ECO:0000259" key="1">
    <source>
        <dbReference type="PROSITE" id="PS50994"/>
    </source>
</evidence>
<reference evidence="2 3" key="2">
    <citation type="journal article" date="2012" name="Stand. Genomic Sci.">
        <title>Complete genome sequence of the moderately thermophilic mineral-sulfide-oxidizing firmicute Sulfobacillus acidophilus type strain (NAL(T)).</title>
        <authorList>
            <person name="Anderson I."/>
            <person name="Chertkov O."/>
            <person name="Chen A."/>
            <person name="Saunders E."/>
            <person name="Lapidus A."/>
            <person name="Nolan M."/>
            <person name="Lucas S."/>
            <person name="Hammon N."/>
            <person name="Deshpande S."/>
            <person name="Cheng J.F."/>
            <person name="Han C."/>
            <person name="Tapia R."/>
            <person name="Goodwin L.A."/>
            <person name="Pitluck S."/>
            <person name="Liolios K."/>
            <person name="Pagani I."/>
            <person name="Ivanova N."/>
            <person name="Mikhailova N."/>
            <person name="Pati A."/>
            <person name="Palaniappan K."/>
            <person name="Land M."/>
            <person name="Pan C."/>
            <person name="Rohde M."/>
            <person name="Pukall R."/>
            <person name="Goker M."/>
            <person name="Detter J.C."/>
            <person name="Woyke T."/>
            <person name="Bristow J."/>
            <person name="Eisen J.A."/>
            <person name="Markowitz V."/>
            <person name="Hugenholtz P."/>
            <person name="Kyrpides N.C."/>
            <person name="Klenk H.P."/>
            <person name="Mavromatis K."/>
        </authorList>
    </citation>
    <scope>NUCLEOTIDE SEQUENCE [LARGE SCALE GENOMIC DNA]</scope>
    <source>
        <strain evidence="3">ATCC 700253 / DSM 10332 / NAL</strain>
    </source>
</reference>
<dbReference type="AlphaFoldDB" id="G8TZX5"/>
<proteinExistence type="predicted"/>
<dbReference type="Gene3D" id="3.30.420.10">
    <property type="entry name" value="Ribonuclease H-like superfamily/Ribonuclease H"/>
    <property type="match status" value="1"/>
</dbReference>
<dbReference type="Pfam" id="PF00665">
    <property type="entry name" value="rve"/>
    <property type="match status" value="1"/>
</dbReference>
<sequence>MLSSRTTPELIAAFRYHVIAPLVSRPLSYGEQRALIQTLCQQIWQAPDGEPVTLSPRTIYRWLAAYRAGGWAALAPAPRADVGTMRHLDPEILALAIQLRDENPTRSVQQIIRVMELAHRIEPGSVKYSTLTYHFRRRGVLAKQAPDPEHVLRRRQAPYANAEWQGDTQYTVRLPDPARPGRTKQAYLFAFIDDYSRFIVGAQFFFEENRPRLEEVLKWAIVRHGVPEILHCDNGAVYSSHYLQRVCGELAIDLRHGRPRHPSGKGKIERWFRRVDQQFTGEVETLIADGRVQTLEQLNALLEAWLAVGYHDAPHKSLAGATPRQVWTASRQDHPPRTQPVETLRRIFLWQDTRRVDKTGVIQLAGNRYEVDARLARKTITVRYDPYDLTVIHCEYQGQVYPDATPLVLHHHRHREVPNPESPPAAPATGLNYLTLAQEQQATRAQAQQARIRYATQSLNSAHPKEDPPLHA</sequence>
<reference evidence="3" key="1">
    <citation type="submission" date="2011-12" db="EMBL/GenBank/DDBJ databases">
        <title>The complete genome of chromosome of Sulfobacillus acidophilus DSM 10332.</title>
        <authorList>
            <person name="Lucas S."/>
            <person name="Han J."/>
            <person name="Lapidus A."/>
            <person name="Bruce D."/>
            <person name="Goodwin L."/>
            <person name="Pitluck S."/>
            <person name="Peters L."/>
            <person name="Kyrpides N."/>
            <person name="Mavromatis K."/>
            <person name="Ivanova N."/>
            <person name="Mikhailova N."/>
            <person name="Chertkov O."/>
            <person name="Saunders E."/>
            <person name="Detter J.C."/>
            <person name="Tapia R."/>
            <person name="Han C."/>
            <person name="Land M."/>
            <person name="Hauser L."/>
            <person name="Markowitz V."/>
            <person name="Cheng J.-F."/>
            <person name="Hugenholtz P."/>
            <person name="Woyke T."/>
            <person name="Wu D."/>
            <person name="Pukall R."/>
            <person name="Gehrich-Schroeter G."/>
            <person name="Schneider S."/>
            <person name="Klenk H.-P."/>
            <person name="Eisen J.A."/>
        </authorList>
    </citation>
    <scope>NUCLEOTIDE SEQUENCE [LARGE SCALE GENOMIC DNA]</scope>
    <source>
        <strain evidence="3">ATCC 700253 / DSM 10332 / NAL</strain>
    </source>
</reference>
<dbReference type="InterPro" id="IPR055247">
    <property type="entry name" value="InsJ-like_HTH"/>
</dbReference>
<dbReference type="InterPro" id="IPR036397">
    <property type="entry name" value="RNaseH_sf"/>
</dbReference>
<evidence type="ECO:0000313" key="3">
    <source>
        <dbReference type="Proteomes" id="UP000005439"/>
    </source>
</evidence>
<dbReference type="InterPro" id="IPR012337">
    <property type="entry name" value="RNaseH-like_sf"/>
</dbReference>
<dbReference type="KEGG" id="sap:Sulac_0624"/>
<dbReference type="GO" id="GO:0015074">
    <property type="term" value="P:DNA integration"/>
    <property type="evidence" value="ECO:0007669"/>
    <property type="project" value="InterPro"/>
</dbReference>
<protein>
    <submittedName>
        <fullName evidence="2">Integrase catalytic region</fullName>
    </submittedName>
</protein>
<name>G8TZX5_SULAD</name>
<dbReference type="STRING" id="679936.Sulac_0624"/>
<feature type="domain" description="Integrase catalytic" evidence="1">
    <location>
        <begin position="154"/>
        <end position="331"/>
    </location>
</feature>
<dbReference type="Pfam" id="PF13518">
    <property type="entry name" value="HTH_28"/>
    <property type="match status" value="1"/>
</dbReference>
<gene>
    <name evidence="2" type="ordered locus">Sulac_0624</name>
</gene>
<dbReference type="GO" id="GO:0003676">
    <property type="term" value="F:nucleic acid binding"/>
    <property type="evidence" value="ECO:0007669"/>
    <property type="project" value="InterPro"/>
</dbReference>
<dbReference type="InterPro" id="IPR001584">
    <property type="entry name" value="Integrase_cat-core"/>
</dbReference>
<dbReference type="PATRIC" id="fig|679936.5.peg.670"/>
<evidence type="ECO:0000313" key="2">
    <source>
        <dbReference type="EMBL" id="AEW04144.1"/>
    </source>
</evidence>
<dbReference type="Proteomes" id="UP000005439">
    <property type="component" value="Chromosome"/>
</dbReference>
<dbReference type="Pfam" id="PF09299">
    <property type="entry name" value="Mu-transpos_C"/>
    <property type="match status" value="1"/>
</dbReference>
<dbReference type="EMBL" id="CP003179">
    <property type="protein sequence ID" value="AEW04144.1"/>
    <property type="molecule type" value="Genomic_DNA"/>
</dbReference>
<dbReference type="PANTHER" id="PTHR35004">
    <property type="entry name" value="TRANSPOSASE RV3428C-RELATED"/>
    <property type="match status" value="1"/>
</dbReference>
<dbReference type="HOGENOM" id="CLU_038364_0_0_9"/>
<organism evidence="2 3">
    <name type="scientific">Sulfobacillus acidophilus (strain ATCC 700253 / DSM 10332 / NAL)</name>
    <dbReference type="NCBI Taxonomy" id="679936"/>
    <lineage>
        <taxon>Bacteria</taxon>
        <taxon>Bacillati</taxon>
        <taxon>Bacillota</taxon>
        <taxon>Clostridia</taxon>
        <taxon>Eubacteriales</taxon>
        <taxon>Clostridiales Family XVII. Incertae Sedis</taxon>
        <taxon>Sulfobacillus</taxon>
    </lineage>
</organism>
<dbReference type="SUPFAM" id="SSF53098">
    <property type="entry name" value="Ribonuclease H-like"/>
    <property type="match status" value="1"/>
</dbReference>
<accession>G8TZX5</accession>
<keyword evidence="3" id="KW-1185">Reference proteome</keyword>
<dbReference type="PANTHER" id="PTHR35004:SF6">
    <property type="entry name" value="TRANSPOSASE"/>
    <property type="match status" value="1"/>
</dbReference>